<dbReference type="PANTHER" id="PTHR41523">
    <property type="entry name" value="TWO-COMPONENT SYSTEM SENSOR PROTEIN"/>
    <property type="match status" value="1"/>
</dbReference>
<dbReference type="RefSeq" id="WP_018998924.1">
    <property type="nucleotide sequence ID" value="NZ_UGPP01000001.1"/>
</dbReference>
<reference evidence="10 11" key="1">
    <citation type="submission" date="2018-06" db="EMBL/GenBank/DDBJ databases">
        <authorList>
            <consortium name="Pathogen Informatics"/>
            <person name="Doyle S."/>
        </authorList>
    </citation>
    <scope>NUCLEOTIDE SEQUENCE [LARGE SCALE GENOMIC DNA]</scope>
    <source>
        <strain evidence="10 11">NCTC10571</strain>
    </source>
</reference>
<evidence type="ECO:0000259" key="9">
    <source>
        <dbReference type="PROSITE" id="PS50109"/>
    </source>
</evidence>
<keyword evidence="8" id="KW-0902">Two-component regulatory system</keyword>
<evidence type="ECO:0000256" key="8">
    <source>
        <dbReference type="ARBA" id="ARBA00023012"/>
    </source>
</evidence>
<keyword evidence="3" id="KW-0597">Phosphoprotein</keyword>
<protein>
    <recommendedName>
        <fullName evidence="2">histidine kinase</fullName>
        <ecNumber evidence="2">2.7.13.3</ecNumber>
    </recommendedName>
</protein>
<sequence>MSFLNNCRQFTNLSAMKANFLQRINTVLPLVSDLVHAHVAMYTFSKKENYFTVVSEFEPHTTYNPIKQSLIGKEIPKVQEPLIDKTIKFKSKYEGQRELDFGKFYQMYTIPIVVDYEVIAVICFEINYEDTQTRGFTRLLKTAFIILENAPKKADNKMYRAISSRDGIIITDKNERIIFANMVASRIYHVLGVSNLLGCHLFDRQLTLHIRKETILPRCPYEKEIEVGNLVLIRRDIPINEAGNLLTRIVILSDVTEIRKKDKELKIKSAVIQEIHHRVKNNLQTIASLLRLQARRSNSMEVKEALKESVNRILSISVVHEFLSQQGDENIDVMEVTKNILQLIQQNMLDSHFKLETEFIGETIILPSKQASNLALIINELILNSIEHGFLGRNYGKIGLKISQSDEAYIIELYDNGNGLPENFSDLPTKSLGLQIVRTLIEGDMNGSFDLYNDNGVHAKIAIPYKFLMESEVDV</sequence>
<dbReference type="Pfam" id="PF12282">
    <property type="entry name" value="GAF_PdtaS"/>
    <property type="match status" value="1"/>
</dbReference>
<dbReference type="InterPro" id="IPR005467">
    <property type="entry name" value="His_kinase_dom"/>
</dbReference>
<dbReference type="EMBL" id="UGPP01000001">
    <property type="protein sequence ID" value="STY70806.1"/>
    <property type="molecule type" value="Genomic_DNA"/>
</dbReference>
<name>A0A378NSG8_9FIRM</name>
<gene>
    <name evidence="10" type="primary">pdtaS</name>
    <name evidence="10" type="ORF">NCTC10571_00950</name>
</gene>
<dbReference type="InterPro" id="IPR011102">
    <property type="entry name" value="Sig_transdc_His_kinase_HWE"/>
</dbReference>
<evidence type="ECO:0000256" key="7">
    <source>
        <dbReference type="ARBA" id="ARBA00022840"/>
    </source>
</evidence>
<accession>A0A378NSG8</accession>
<dbReference type="InterPro" id="IPR011495">
    <property type="entry name" value="Sig_transdc_His_kin_sub2_dim/P"/>
</dbReference>
<evidence type="ECO:0000256" key="4">
    <source>
        <dbReference type="ARBA" id="ARBA00022679"/>
    </source>
</evidence>
<evidence type="ECO:0000256" key="6">
    <source>
        <dbReference type="ARBA" id="ARBA00022777"/>
    </source>
</evidence>
<dbReference type="GO" id="GO:0004673">
    <property type="term" value="F:protein histidine kinase activity"/>
    <property type="evidence" value="ECO:0007669"/>
    <property type="project" value="UniProtKB-EC"/>
</dbReference>
<dbReference type="GO" id="GO:0000160">
    <property type="term" value="P:phosphorelay signal transduction system"/>
    <property type="evidence" value="ECO:0007669"/>
    <property type="project" value="UniProtKB-KW"/>
</dbReference>
<keyword evidence="7" id="KW-0067">ATP-binding</keyword>
<proteinExistence type="predicted"/>
<evidence type="ECO:0000313" key="10">
    <source>
        <dbReference type="EMBL" id="STY70806.1"/>
    </source>
</evidence>
<evidence type="ECO:0000256" key="3">
    <source>
        <dbReference type="ARBA" id="ARBA00022553"/>
    </source>
</evidence>
<feature type="domain" description="Histidine kinase" evidence="9">
    <location>
        <begin position="274"/>
        <end position="467"/>
    </location>
</feature>
<dbReference type="AlphaFoldDB" id="A0A378NSG8"/>
<evidence type="ECO:0000313" key="11">
    <source>
        <dbReference type="Proteomes" id="UP000255234"/>
    </source>
</evidence>
<dbReference type="Pfam" id="PF02518">
    <property type="entry name" value="HATPase_c"/>
    <property type="match status" value="1"/>
</dbReference>
<comment type="catalytic activity">
    <reaction evidence="1">
        <text>ATP + protein L-histidine = ADP + protein N-phospho-L-histidine.</text>
        <dbReference type="EC" id="2.7.13.3"/>
    </reaction>
</comment>
<evidence type="ECO:0000256" key="1">
    <source>
        <dbReference type="ARBA" id="ARBA00000085"/>
    </source>
</evidence>
<dbReference type="Gene3D" id="3.30.450.280">
    <property type="entry name" value="GAF domain"/>
    <property type="match status" value="1"/>
</dbReference>
<dbReference type="PANTHER" id="PTHR41523:SF8">
    <property type="entry name" value="ETHYLENE RESPONSE SENSOR PROTEIN"/>
    <property type="match status" value="1"/>
</dbReference>
<dbReference type="PROSITE" id="PS50109">
    <property type="entry name" value="HIS_KIN"/>
    <property type="match status" value="1"/>
</dbReference>
<dbReference type="Proteomes" id="UP000255234">
    <property type="component" value="Unassembled WGS sequence"/>
</dbReference>
<evidence type="ECO:0000256" key="5">
    <source>
        <dbReference type="ARBA" id="ARBA00022741"/>
    </source>
</evidence>
<dbReference type="InterPro" id="IPR003594">
    <property type="entry name" value="HATPase_dom"/>
</dbReference>
<keyword evidence="6 10" id="KW-0418">Kinase</keyword>
<organism evidence="10 11">
    <name type="scientific">Megamonas hypermegale</name>
    <dbReference type="NCBI Taxonomy" id="158847"/>
    <lineage>
        <taxon>Bacteria</taxon>
        <taxon>Bacillati</taxon>
        <taxon>Bacillota</taxon>
        <taxon>Negativicutes</taxon>
        <taxon>Selenomonadales</taxon>
        <taxon>Selenomonadaceae</taxon>
        <taxon>Megamonas</taxon>
    </lineage>
</organism>
<dbReference type="Gene3D" id="3.30.450.20">
    <property type="entry name" value="PAS domain"/>
    <property type="match status" value="1"/>
</dbReference>
<dbReference type="Pfam" id="PF07568">
    <property type="entry name" value="HisKA_2"/>
    <property type="match status" value="1"/>
</dbReference>
<dbReference type="EC" id="2.7.13.3" evidence="2"/>
<keyword evidence="4 10" id="KW-0808">Transferase</keyword>
<dbReference type="GO" id="GO:0005524">
    <property type="term" value="F:ATP binding"/>
    <property type="evidence" value="ECO:0007669"/>
    <property type="project" value="UniProtKB-KW"/>
</dbReference>
<dbReference type="InterPro" id="IPR022066">
    <property type="entry name" value="PdtaS_GAF"/>
</dbReference>
<dbReference type="InterPro" id="IPR038424">
    <property type="entry name" value="H_kinase_PdtaS_GAF_sf"/>
</dbReference>
<dbReference type="Gene3D" id="3.30.565.10">
    <property type="entry name" value="Histidine kinase-like ATPase, C-terminal domain"/>
    <property type="match status" value="1"/>
</dbReference>
<dbReference type="SUPFAM" id="SSF55874">
    <property type="entry name" value="ATPase domain of HSP90 chaperone/DNA topoisomerase II/histidine kinase"/>
    <property type="match status" value="1"/>
</dbReference>
<evidence type="ECO:0000256" key="2">
    <source>
        <dbReference type="ARBA" id="ARBA00012438"/>
    </source>
</evidence>
<dbReference type="InterPro" id="IPR036890">
    <property type="entry name" value="HATPase_C_sf"/>
</dbReference>
<dbReference type="SMART" id="SM00911">
    <property type="entry name" value="HWE_HK"/>
    <property type="match status" value="1"/>
</dbReference>
<keyword evidence="5" id="KW-0547">Nucleotide-binding</keyword>